<dbReference type="Proteomes" id="UP001642484">
    <property type="component" value="Unassembled WGS sequence"/>
</dbReference>
<sequence length="144" mass="16623">MRQETEYQIMDFRIKQAELWREDVRDIIGLTSVKMDTYLIVNAVQLGFTVMAFCEGRLASGTPTWLVGCHTLSLAGAFMYLLMSVWFSMHASITAKSYETRLLTQLVRLPVPSWTQLEGARTYGSTFEKTNTKQMFRVPFVTRY</sequence>
<evidence type="ECO:0000313" key="2">
    <source>
        <dbReference type="Proteomes" id="UP001642484"/>
    </source>
</evidence>
<gene>
    <name evidence="1" type="ORF">CCMP2556_LOCUS6902</name>
</gene>
<keyword evidence="2" id="KW-1185">Reference proteome</keyword>
<protein>
    <submittedName>
        <fullName evidence="1">Uncharacterized protein</fullName>
    </submittedName>
</protein>
<accession>A0ABP0IIW7</accession>
<name>A0ABP0IIW7_9DINO</name>
<comment type="caution">
    <text evidence="1">The sequence shown here is derived from an EMBL/GenBank/DDBJ whole genome shotgun (WGS) entry which is preliminary data.</text>
</comment>
<dbReference type="EMBL" id="CAXAMN010003036">
    <property type="protein sequence ID" value="CAK9002553.1"/>
    <property type="molecule type" value="Genomic_DNA"/>
</dbReference>
<proteinExistence type="predicted"/>
<reference evidence="1 2" key="1">
    <citation type="submission" date="2024-02" db="EMBL/GenBank/DDBJ databases">
        <authorList>
            <person name="Chen Y."/>
            <person name="Shah S."/>
            <person name="Dougan E. K."/>
            <person name="Thang M."/>
            <person name="Chan C."/>
        </authorList>
    </citation>
    <scope>NUCLEOTIDE SEQUENCE [LARGE SCALE GENOMIC DNA]</scope>
</reference>
<organism evidence="1 2">
    <name type="scientific">Durusdinium trenchii</name>
    <dbReference type="NCBI Taxonomy" id="1381693"/>
    <lineage>
        <taxon>Eukaryota</taxon>
        <taxon>Sar</taxon>
        <taxon>Alveolata</taxon>
        <taxon>Dinophyceae</taxon>
        <taxon>Suessiales</taxon>
        <taxon>Symbiodiniaceae</taxon>
        <taxon>Durusdinium</taxon>
    </lineage>
</organism>
<evidence type="ECO:0000313" key="1">
    <source>
        <dbReference type="EMBL" id="CAK9002553.1"/>
    </source>
</evidence>